<protein>
    <submittedName>
        <fullName evidence="2">Uncharacterized protein</fullName>
    </submittedName>
</protein>
<evidence type="ECO:0000313" key="2">
    <source>
        <dbReference type="EMBL" id="CAA9429949.1"/>
    </source>
</evidence>
<sequence length="64" mass="7100">MPGVSDQGHPYTYRMEESVENREAPVSEVLESSEECELCGAGMFGLHCKLVCPNCGYRRDCSDP</sequence>
<dbReference type="EMBL" id="CADCVC010000045">
    <property type="protein sequence ID" value="CAA9429949.1"/>
    <property type="molecule type" value="Genomic_DNA"/>
</dbReference>
<feature type="compositionally biased region" description="Basic and acidic residues" evidence="1">
    <location>
        <begin position="14"/>
        <end position="24"/>
    </location>
</feature>
<dbReference type="AlphaFoldDB" id="A0A6J4PZD2"/>
<name>A0A6J4PZD2_9ACTN</name>
<feature type="region of interest" description="Disordered" evidence="1">
    <location>
        <begin position="1"/>
        <end position="24"/>
    </location>
</feature>
<accession>A0A6J4PZD2</accession>
<evidence type="ECO:0000256" key="1">
    <source>
        <dbReference type="SAM" id="MobiDB-lite"/>
    </source>
</evidence>
<proteinExistence type="predicted"/>
<gene>
    <name evidence="2" type="ORF">AVDCRST_MAG80-500</name>
</gene>
<reference evidence="2" key="1">
    <citation type="submission" date="2020-02" db="EMBL/GenBank/DDBJ databases">
        <authorList>
            <person name="Meier V. D."/>
        </authorList>
    </citation>
    <scope>NUCLEOTIDE SEQUENCE</scope>
    <source>
        <strain evidence="2">AVDCRST_MAG80</strain>
    </source>
</reference>
<organism evidence="2">
    <name type="scientific">uncultured Rubrobacteraceae bacterium</name>
    <dbReference type="NCBI Taxonomy" id="349277"/>
    <lineage>
        <taxon>Bacteria</taxon>
        <taxon>Bacillati</taxon>
        <taxon>Actinomycetota</taxon>
        <taxon>Rubrobacteria</taxon>
        <taxon>Rubrobacterales</taxon>
        <taxon>Rubrobacteraceae</taxon>
        <taxon>environmental samples</taxon>
    </lineage>
</organism>